<dbReference type="RefSeq" id="WP_188886003.1">
    <property type="nucleotide sequence ID" value="NZ_BLYJ01000013.1"/>
</dbReference>
<proteinExistence type="predicted"/>
<dbReference type="InterPro" id="IPR036662">
    <property type="entry name" value="PTS_EIIA_man-typ_sf"/>
</dbReference>
<dbReference type="SUPFAM" id="SSF53062">
    <property type="entry name" value="PTS system fructose IIA component-like"/>
    <property type="match status" value="1"/>
</dbReference>
<dbReference type="Gene3D" id="3.40.50.510">
    <property type="entry name" value="Phosphotransferase system, mannose-type IIA component"/>
    <property type="match status" value="1"/>
</dbReference>
<protein>
    <submittedName>
        <fullName evidence="3">PTS fructose transporter subunit IIA</fullName>
    </submittedName>
</protein>
<sequence>MRYLILVSHGTFAPGLHNALGMMAGSDREDIRSTSLLDGMDVDTFRGNFAELVKDITAEDEIILTADIIGGSPLTTALDVLTEKGLLGKTLAIGGMNLPLVLTAAFADAETPLEELEQELTGEAKDQIKRFDLGGDEDDDI</sequence>
<evidence type="ECO:0000313" key="3">
    <source>
        <dbReference type="EMBL" id="GFO88137.1"/>
    </source>
</evidence>
<dbReference type="PANTHER" id="PTHR33799">
    <property type="entry name" value="PTS PERMEASE-RELATED-RELATED"/>
    <property type="match status" value="1"/>
</dbReference>
<organism evidence="3 4">
    <name type="scientific">Butyricicoccus faecihominis</name>
    <dbReference type="NCBI Taxonomy" id="1712515"/>
    <lineage>
        <taxon>Bacteria</taxon>
        <taxon>Bacillati</taxon>
        <taxon>Bacillota</taxon>
        <taxon>Clostridia</taxon>
        <taxon>Eubacteriales</taxon>
        <taxon>Butyricicoccaceae</taxon>
        <taxon>Butyricicoccus</taxon>
    </lineage>
</organism>
<dbReference type="Proteomes" id="UP000620147">
    <property type="component" value="Unassembled WGS sequence"/>
</dbReference>
<dbReference type="EMBL" id="BLYJ01000013">
    <property type="protein sequence ID" value="GFO88137.1"/>
    <property type="molecule type" value="Genomic_DNA"/>
</dbReference>
<dbReference type="Pfam" id="PF03610">
    <property type="entry name" value="EIIA-man"/>
    <property type="match status" value="1"/>
</dbReference>
<name>A0ABQ1DZI6_9FIRM</name>
<evidence type="ECO:0000256" key="1">
    <source>
        <dbReference type="ARBA" id="ARBA00022679"/>
    </source>
</evidence>
<gene>
    <name evidence="3" type="ORF">BUFA31_13010</name>
</gene>
<reference evidence="3 4" key="1">
    <citation type="submission" date="2020-06" db="EMBL/GenBank/DDBJ databases">
        <title>Characterization of fructooligosaccharide metabolism and fructooligosaccharide-degrading enzymes in human commensal butyrate producers.</title>
        <authorList>
            <person name="Tanno H."/>
            <person name="Fujii T."/>
            <person name="Hirano K."/>
            <person name="Maeno S."/>
            <person name="Tonozuka T."/>
            <person name="Sakamoto M."/>
            <person name="Ohkuma M."/>
            <person name="Tochio T."/>
            <person name="Endo A."/>
        </authorList>
    </citation>
    <scope>NUCLEOTIDE SEQUENCE [LARGE SCALE GENOMIC DNA]</scope>
    <source>
        <strain evidence="3 4">JCM 31056</strain>
    </source>
</reference>
<dbReference type="PROSITE" id="PS51096">
    <property type="entry name" value="PTS_EIIA_TYPE_4"/>
    <property type="match status" value="1"/>
</dbReference>
<dbReference type="PANTHER" id="PTHR33799:SF1">
    <property type="entry name" value="PTS SYSTEM MANNOSE-SPECIFIC EIIAB COMPONENT-RELATED"/>
    <property type="match status" value="1"/>
</dbReference>
<feature type="domain" description="PTS EIIA type-4" evidence="2">
    <location>
        <begin position="1"/>
        <end position="128"/>
    </location>
</feature>
<keyword evidence="1" id="KW-0808">Transferase</keyword>
<evidence type="ECO:0000259" key="2">
    <source>
        <dbReference type="PROSITE" id="PS51096"/>
    </source>
</evidence>
<evidence type="ECO:0000313" key="4">
    <source>
        <dbReference type="Proteomes" id="UP000620147"/>
    </source>
</evidence>
<accession>A0ABQ1DZI6</accession>
<dbReference type="InterPro" id="IPR004701">
    <property type="entry name" value="PTS_EIIA_man-typ"/>
</dbReference>
<comment type="caution">
    <text evidence="3">The sequence shown here is derived from an EMBL/GenBank/DDBJ whole genome shotgun (WGS) entry which is preliminary data.</text>
</comment>
<dbReference type="InterPro" id="IPR051471">
    <property type="entry name" value="Bacterial_PTS_sugar_comp"/>
</dbReference>
<keyword evidence="4" id="KW-1185">Reference proteome</keyword>